<dbReference type="Gene3D" id="2.130.10.10">
    <property type="entry name" value="YVTN repeat-like/Quinoprotein amine dehydrogenase"/>
    <property type="match status" value="1"/>
</dbReference>
<dbReference type="InterPro" id="IPR015943">
    <property type="entry name" value="WD40/YVTN_repeat-like_dom_sf"/>
</dbReference>
<dbReference type="InParanoid" id="Q6CRQ3"/>
<proteinExistence type="predicted"/>
<organism evidence="3 4">
    <name type="scientific">Kluyveromyces lactis (strain ATCC 8585 / CBS 2359 / DSM 70799 / NBRC 1267 / NRRL Y-1140 / WM37)</name>
    <name type="common">Yeast</name>
    <name type="synonym">Candida sphaerica</name>
    <dbReference type="NCBI Taxonomy" id="284590"/>
    <lineage>
        <taxon>Eukaryota</taxon>
        <taxon>Fungi</taxon>
        <taxon>Dikarya</taxon>
        <taxon>Ascomycota</taxon>
        <taxon>Saccharomycotina</taxon>
        <taxon>Saccharomycetes</taxon>
        <taxon>Saccharomycetales</taxon>
        <taxon>Saccharomycetaceae</taxon>
        <taxon>Kluyveromyces</taxon>
    </lineage>
</organism>
<dbReference type="GeneID" id="2893268"/>
<dbReference type="InterPro" id="IPR050459">
    <property type="entry name" value="WD_repeat_RBAP46/RBAP48/MSI1"/>
</dbReference>
<evidence type="ECO:0000313" key="3">
    <source>
        <dbReference type="EMBL" id="CAH00482.1"/>
    </source>
</evidence>
<protein>
    <submittedName>
        <fullName evidence="3">KLLA0D07282p</fullName>
    </submittedName>
</protein>
<dbReference type="FunCoup" id="Q6CRQ3">
    <property type="interactions" value="799"/>
</dbReference>
<keyword evidence="2" id="KW-0677">Repeat</keyword>
<dbReference type="HOGENOM" id="CLU_036523_0_0_1"/>
<gene>
    <name evidence="3" type="ORF">KLLA0_D07282g</name>
</gene>
<reference evidence="3 4" key="1">
    <citation type="journal article" date="2004" name="Nature">
        <title>Genome evolution in yeasts.</title>
        <authorList>
            <consortium name="Genolevures"/>
            <person name="Dujon B."/>
            <person name="Sherman D."/>
            <person name="Fischer G."/>
            <person name="Durrens P."/>
            <person name="Casaregola S."/>
            <person name="Lafontaine I."/>
            <person name="de Montigny J."/>
            <person name="Marck C."/>
            <person name="Neuveglise C."/>
            <person name="Talla E."/>
            <person name="Goffard N."/>
            <person name="Frangeul L."/>
            <person name="Aigle M."/>
            <person name="Anthouard V."/>
            <person name="Babour A."/>
            <person name="Barbe V."/>
            <person name="Barnay S."/>
            <person name="Blanchin S."/>
            <person name="Beckerich J.M."/>
            <person name="Beyne E."/>
            <person name="Bleykasten C."/>
            <person name="Boisrame A."/>
            <person name="Boyer J."/>
            <person name="Cattolico L."/>
            <person name="Confanioleri F."/>
            <person name="de Daruvar A."/>
            <person name="Despons L."/>
            <person name="Fabre E."/>
            <person name="Fairhead C."/>
            <person name="Ferry-Dumazet H."/>
            <person name="Groppi A."/>
            <person name="Hantraye F."/>
            <person name="Hennequin C."/>
            <person name="Jauniaux N."/>
            <person name="Joyet P."/>
            <person name="Kachouri R."/>
            <person name="Kerrest A."/>
            <person name="Koszul R."/>
            <person name="Lemaire M."/>
            <person name="Lesur I."/>
            <person name="Ma L."/>
            <person name="Muller H."/>
            <person name="Nicaud J.M."/>
            <person name="Nikolski M."/>
            <person name="Oztas S."/>
            <person name="Ozier-Kalogeropoulos O."/>
            <person name="Pellenz S."/>
            <person name="Potier S."/>
            <person name="Richard G.F."/>
            <person name="Straub M.L."/>
            <person name="Suleau A."/>
            <person name="Swennene D."/>
            <person name="Tekaia F."/>
            <person name="Wesolowski-Louvel M."/>
            <person name="Westhof E."/>
            <person name="Wirth B."/>
            <person name="Zeniou-Meyer M."/>
            <person name="Zivanovic I."/>
            <person name="Bolotin-Fukuhara M."/>
            <person name="Thierry A."/>
            <person name="Bouchier C."/>
            <person name="Caudron B."/>
            <person name="Scarpelli C."/>
            <person name="Gaillardin C."/>
            <person name="Weissenbach J."/>
            <person name="Wincker P."/>
            <person name="Souciet J.L."/>
        </authorList>
    </citation>
    <scope>NUCLEOTIDE SEQUENCE [LARGE SCALE GENOMIC DNA]</scope>
    <source>
        <strain evidence="4">ATCC 8585 / CBS 2359 / DSM 70799 / NBRC 1267 / NRRL Y-1140 / WM37</strain>
    </source>
</reference>
<dbReference type="InterPro" id="IPR036322">
    <property type="entry name" value="WD40_repeat_dom_sf"/>
</dbReference>
<dbReference type="AlphaFoldDB" id="Q6CRQ3"/>
<evidence type="ECO:0000313" key="4">
    <source>
        <dbReference type="Proteomes" id="UP000000598"/>
    </source>
</evidence>
<dbReference type="PaxDb" id="284590-Q6CRQ3"/>
<dbReference type="OMA" id="WDIRTIA"/>
<sequence length="450" mass="50155">MATDIRTNKVKNEEFKIWKKTIPSLYEHISTLQPKIFSPSESAQSPERRVLFTELISEEADKGLLNTSIYYSQRSEIYEIGVQLPIGAYTSHDDKELPQPRYSEFFSEPANAKWVFEGQSIASFKANHSTSALIVMSKKGTLAWYNGSSKKPLKSLERSSEKDVTADFDISTDGKYVVRFESPVPESAQSGTKITVINNTDNIGDVLHTITLPNTKQARCVKFHTATLFSTVTEDNLLRFWDIRARDEMLFSLALHSISSSSEGSTAGSEVEDDGTINVVEASKQFDTLFITGSDAGVIKLWDLRSIAARNSTEVKDATEIVTLYQLDNDPVVDIQFSPLEPECFLTVGASGNVYHWDISYLINESEQQGEDSADSDEIYQDDIQEHSLKFLHTGGGRRSAYKPDNTVLIKGSVTQHPLIRDIIGTVDGDGYLTIYKGFYGRDGEVAESE</sequence>
<evidence type="ECO:0000256" key="1">
    <source>
        <dbReference type="ARBA" id="ARBA00022574"/>
    </source>
</evidence>
<dbReference type="KEGG" id="kla:KLLA0_D07282g"/>
<keyword evidence="1" id="KW-0853">WD repeat</keyword>
<evidence type="ECO:0000256" key="2">
    <source>
        <dbReference type="ARBA" id="ARBA00022737"/>
    </source>
</evidence>
<dbReference type="STRING" id="284590.Q6CRQ3"/>
<dbReference type="eggNOG" id="ENOG502QSEV">
    <property type="taxonomic scope" value="Eukaryota"/>
</dbReference>
<dbReference type="RefSeq" id="XP_453386.1">
    <property type="nucleotide sequence ID" value="XM_453386.1"/>
</dbReference>
<dbReference type="SUPFAM" id="SSF50978">
    <property type="entry name" value="WD40 repeat-like"/>
    <property type="match status" value="1"/>
</dbReference>
<accession>Q6CRQ3</accession>
<dbReference type="Proteomes" id="UP000000598">
    <property type="component" value="Chromosome D"/>
</dbReference>
<dbReference type="EMBL" id="CR382124">
    <property type="protein sequence ID" value="CAH00482.1"/>
    <property type="molecule type" value="Genomic_DNA"/>
</dbReference>
<dbReference type="SMART" id="SM00320">
    <property type="entry name" value="WD40"/>
    <property type="match status" value="3"/>
</dbReference>
<name>Q6CRQ3_KLULA</name>
<dbReference type="PANTHER" id="PTHR22850">
    <property type="entry name" value="WD40 REPEAT FAMILY"/>
    <property type="match status" value="1"/>
</dbReference>
<dbReference type="InterPro" id="IPR001680">
    <property type="entry name" value="WD40_rpt"/>
</dbReference>
<keyword evidence="4" id="KW-1185">Reference proteome</keyword>